<dbReference type="Pfam" id="PF13401">
    <property type="entry name" value="AAA_22"/>
    <property type="match status" value="1"/>
</dbReference>
<evidence type="ECO:0000256" key="3">
    <source>
        <dbReference type="ARBA" id="ARBA00022801"/>
    </source>
</evidence>
<dbReference type="PANTHER" id="PTHR18934">
    <property type="entry name" value="ATP-DEPENDENT RNA HELICASE"/>
    <property type="match status" value="1"/>
</dbReference>
<organism evidence="9 10">
    <name type="scientific">Ranatra chinensis</name>
    <dbReference type="NCBI Taxonomy" id="642074"/>
    <lineage>
        <taxon>Eukaryota</taxon>
        <taxon>Metazoa</taxon>
        <taxon>Ecdysozoa</taxon>
        <taxon>Arthropoda</taxon>
        <taxon>Hexapoda</taxon>
        <taxon>Insecta</taxon>
        <taxon>Pterygota</taxon>
        <taxon>Neoptera</taxon>
        <taxon>Paraneoptera</taxon>
        <taxon>Hemiptera</taxon>
        <taxon>Heteroptera</taxon>
        <taxon>Panheteroptera</taxon>
        <taxon>Nepomorpha</taxon>
        <taxon>Nepidae</taxon>
        <taxon>Ranatrinae</taxon>
        <taxon>Ranatra</taxon>
    </lineage>
</organism>
<reference evidence="9 10" key="1">
    <citation type="submission" date="2024-07" db="EMBL/GenBank/DDBJ databases">
        <title>Chromosome-level genome assembly of the water stick insect Ranatra chinensis (Heteroptera: Nepidae).</title>
        <authorList>
            <person name="Liu X."/>
        </authorList>
    </citation>
    <scope>NUCLEOTIDE SEQUENCE [LARGE SCALE GENOMIC DNA]</scope>
    <source>
        <strain evidence="9">Cailab_2021Rc</strain>
        <tissue evidence="9">Muscle</tissue>
    </source>
</reference>
<evidence type="ECO:0000259" key="8">
    <source>
        <dbReference type="PROSITE" id="PS51194"/>
    </source>
</evidence>
<feature type="domain" description="Helicase C-terminal" evidence="8">
    <location>
        <begin position="185"/>
        <end position="358"/>
    </location>
</feature>
<dbReference type="Proteomes" id="UP001558652">
    <property type="component" value="Unassembled WGS sequence"/>
</dbReference>
<evidence type="ECO:0000256" key="6">
    <source>
        <dbReference type="ARBA" id="ARBA00047984"/>
    </source>
</evidence>
<keyword evidence="5" id="KW-0067">ATP-binding</keyword>
<dbReference type="GO" id="GO:0005730">
    <property type="term" value="C:nucleolus"/>
    <property type="evidence" value="ECO:0007669"/>
    <property type="project" value="UniProtKB-ARBA"/>
</dbReference>
<dbReference type="EMBL" id="JBFDAA010000011">
    <property type="protein sequence ID" value="KAL1124001.1"/>
    <property type="molecule type" value="Genomic_DNA"/>
</dbReference>
<accession>A0ABD0Y9I3</accession>
<evidence type="ECO:0000313" key="9">
    <source>
        <dbReference type="EMBL" id="KAL1124001.1"/>
    </source>
</evidence>
<comment type="catalytic activity">
    <reaction evidence="6">
        <text>ATP + H2O = ADP + phosphate + H(+)</text>
        <dbReference type="Rhea" id="RHEA:13065"/>
        <dbReference type="ChEBI" id="CHEBI:15377"/>
        <dbReference type="ChEBI" id="CHEBI:15378"/>
        <dbReference type="ChEBI" id="CHEBI:30616"/>
        <dbReference type="ChEBI" id="CHEBI:43474"/>
        <dbReference type="ChEBI" id="CHEBI:456216"/>
        <dbReference type="EC" id="3.6.4.13"/>
    </reaction>
</comment>
<evidence type="ECO:0000256" key="5">
    <source>
        <dbReference type="ARBA" id="ARBA00022840"/>
    </source>
</evidence>
<protein>
    <recommendedName>
        <fullName evidence="1">RNA helicase</fullName>
        <ecNumber evidence="1">3.6.4.13</ecNumber>
    </recommendedName>
</protein>
<dbReference type="Pfam" id="PF00271">
    <property type="entry name" value="Helicase_C"/>
    <property type="match status" value="1"/>
</dbReference>
<dbReference type="InterPro" id="IPR001650">
    <property type="entry name" value="Helicase_C-like"/>
</dbReference>
<dbReference type="SMART" id="SM00847">
    <property type="entry name" value="HA2"/>
    <property type="match status" value="1"/>
</dbReference>
<dbReference type="PROSITE" id="PS51192">
    <property type="entry name" value="HELICASE_ATP_BIND_1"/>
    <property type="match status" value="1"/>
</dbReference>
<evidence type="ECO:0000256" key="1">
    <source>
        <dbReference type="ARBA" id="ARBA00012552"/>
    </source>
</evidence>
<evidence type="ECO:0000256" key="4">
    <source>
        <dbReference type="ARBA" id="ARBA00022806"/>
    </source>
</evidence>
<feature type="domain" description="Helicase ATP-binding" evidence="7">
    <location>
        <begin position="1"/>
        <end position="160"/>
    </location>
</feature>
<keyword evidence="10" id="KW-1185">Reference proteome</keyword>
<dbReference type="InterPro" id="IPR049945">
    <property type="entry name" value="AAA_22"/>
</dbReference>
<evidence type="ECO:0000259" key="7">
    <source>
        <dbReference type="PROSITE" id="PS51192"/>
    </source>
</evidence>
<keyword evidence="3" id="KW-0378">Hydrolase</keyword>
<dbReference type="AlphaFoldDB" id="A0ABD0Y9I3"/>
<name>A0ABD0Y9I3_9HEMI</name>
<dbReference type="EC" id="3.6.4.13" evidence="1"/>
<dbReference type="CDD" id="cd18791">
    <property type="entry name" value="SF2_C_RHA"/>
    <property type="match status" value="1"/>
</dbReference>
<keyword evidence="2" id="KW-0547">Nucleotide-binding</keyword>
<dbReference type="GO" id="GO:0005524">
    <property type="term" value="F:ATP binding"/>
    <property type="evidence" value="ECO:0007669"/>
    <property type="project" value="UniProtKB-KW"/>
</dbReference>
<dbReference type="SMART" id="SM00487">
    <property type="entry name" value="DEXDc"/>
    <property type="match status" value="1"/>
</dbReference>
<dbReference type="Pfam" id="PF21010">
    <property type="entry name" value="HA2_C"/>
    <property type="match status" value="1"/>
</dbReference>
<dbReference type="GO" id="GO:0003724">
    <property type="term" value="F:RNA helicase activity"/>
    <property type="evidence" value="ECO:0007669"/>
    <property type="project" value="UniProtKB-EC"/>
</dbReference>
<dbReference type="Pfam" id="PF04408">
    <property type="entry name" value="WHD_HA2"/>
    <property type="match status" value="1"/>
</dbReference>
<evidence type="ECO:0000313" key="10">
    <source>
        <dbReference type="Proteomes" id="UP001558652"/>
    </source>
</evidence>
<dbReference type="Pfam" id="PF07717">
    <property type="entry name" value="OB_NTP_bind"/>
    <property type="match status" value="1"/>
</dbReference>
<dbReference type="SMART" id="SM00490">
    <property type="entry name" value="HELICc"/>
    <property type="match status" value="1"/>
</dbReference>
<dbReference type="InterPro" id="IPR048333">
    <property type="entry name" value="HA2_WH"/>
</dbReference>
<keyword evidence="4" id="KW-0347">Helicase</keyword>
<evidence type="ECO:0000256" key="2">
    <source>
        <dbReference type="ARBA" id="ARBA00022741"/>
    </source>
</evidence>
<sequence length="613" mass="68266">MILIGETGSGKTTQIPQYMHDLNLEGDGMIGITQPRRVAAITIASRVALEMNTAVGQTVGYCVRFEDATSSQTKVKYLTDGMLLREAMQDDCLKCYNVIVLDEAHERTVHTDVLFGIVKEAQLKRKAKKLKPLKIIVMSATMDVDHFSRYFDDAPTVYLEGRQYPVQVMHSVESQEDYCFACLVTVFQIHRDAPANHDILVFLTGQEEIEAMAANIRAISKDPQCVGPAIKVYPLYAALAASKQLEVFQPGAPNVRKVILSTNIAETSVTISGIKYVIDSGKVKARFHHPGTGLDMLKVQNISQAQAWQRTGRAGRESEGFCYRAYTKVEFDRLEKNTIPEIQRCNLTSVVLQLLALGINATTFDFMDKPPKEAIVGGLEQLKQLGAVDNVDIPQLTPLGKQMALFPLDPRFSKIILSSQQHGCVEEVLSVISLLSGESIFVNNIAKREEAAAARAKFSSSYGDHCTLLNIFRGYNGTNSKHAWCYENFLNSRNLDYAVKVRKQLAEICRCCNVQITSCGQDVEKLCKCLVSGLFMNLAELQRDKKYITVCSRQTVAIHPSSVLAGSLPHLVLYTELVQTGKCFMRYLTPVDPEWVQEFSPKGFRQGRLSHSI</sequence>
<comment type="caution">
    <text evidence="9">The sequence shown here is derived from an EMBL/GenBank/DDBJ whole genome shotgun (WGS) entry which is preliminary data.</text>
</comment>
<dbReference type="Gene3D" id="3.40.50.300">
    <property type="entry name" value="P-loop containing nucleotide triphosphate hydrolases"/>
    <property type="match status" value="2"/>
</dbReference>
<dbReference type="InterPro" id="IPR014001">
    <property type="entry name" value="Helicase_ATP-bd"/>
</dbReference>
<dbReference type="InterPro" id="IPR027417">
    <property type="entry name" value="P-loop_NTPase"/>
</dbReference>
<dbReference type="PROSITE" id="PS51194">
    <property type="entry name" value="HELICASE_CTER"/>
    <property type="match status" value="1"/>
</dbReference>
<dbReference type="CDD" id="cd17978">
    <property type="entry name" value="DEXHc_DHX33"/>
    <property type="match status" value="1"/>
</dbReference>
<dbReference type="PANTHER" id="PTHR18934:SF118">
    <property type="entry name" value="ATP-DEPENDENT RNA HELICASE DHX33"/>
    <property type="match status" value="1"/>
</dbReference>
<gene>
    <name evidence="9" type="ORF">AAG570_001771</name>
</gene>
<dbReference type="InterPro" id="IPR007502">
    <property type="entry name" value="Helicase-assoc_dom"/>
</dbReference>
<dbReference type="FunFam" id="3.40.50.300:FF:000145">
    <property type="entry name" value="probable ATP-dependent RNA helicase DHX40"/>
    <property type="match status" value="1"/>
</dbReference>
<dbReference type="Gene3D" id="1.20.120.1080">
    <property type="match status" value="1"/>
</dbReference>
<dbReference type="GO" id="GO:0016787">
    <property type="term" value="F:hydrolase activity"/>
    <property type="evidence" value="ECO:0007669"/>
    <property type="project" value="UniProtKB-KW"/>
</dbReference>
<proteinExistence type="predicted"/>
<dbReference type="SUPFAM" id="SSF52540">
    <property type="entry name" value="P-loop containing nucleoside triphosphate hydrolases"/>
    <property type="match status" value="1"/>
</dbReference>
<dbReference type="FunFam" id="3.40.50.300:FF:000750">
    <property type="entry name" value="Putative ATP-dependent RNA helicase DHX33"/>
    <property type="match status" value="1"/>
</dbReference>
<dbReference type="InterPro" id="IPR011709">
    <property type="entry name" value="DEAD-box_helicase_OB_fold"/>
</dbReference>